<dbReference type="EMBL" id="VBZC01000012">
    <property type="protein sequence ID" value="TLS45818.1"/>
    <property type="molecule type" value="Genomic_DNA"/>
</dbReference>
<name>A0A5R9FWT4_9ACTN</name>
<evidence type="ECO:0000313" key="1">
    <source>
        <dbReference type="EMBL" id="TLS45818.1"/>
    </source>
</evidence>
<comment type="caution">
    <text evidence="1">The sequence shown here is derived from an EMBL/GenBank/DDBJ whole genome shotgun (WGS) entry which is preliminary data.</text>
</comment>
<gene>
    <name evidence="1" type="ORF">FE633_13390</name>
</gene>
<sequence length="225" mass="23699">MKGYGYWVNGRNCYFQKADPQPPAGDPRWEGHDPADGAVYDAYCPDNPNMTSQWFAQPPNGGAAVDPEVLAREAVKKMRLLGPDIASPRAAGKYTVGVPMWMWVNQSATTYGPQSASASAGGVTVTATAKVSQIVWQMGDGATVTCHGPGTAYQASAGMSESPTCGHLYAKTSAGTQSGKYQVTATSTWSIDWEVTAGGGGQNGQLTQTQQSQMQVAIGEVQVVR</sequence>
<protein>
    <submittedName>
        <fullName evidence="1">ATP/GTP-binding protein</fullName>
    </submittedName>
</protein>
<reference evidence="1 2" key="1">
    <citation type="submission" date="2019-05" db="EMBL/GenBank/DDBJ databases">
        <title>Streptomyces sp. NEAU-C151, a novel actinomycete isolated from soil.</title>
        <authorList>
            <person name="Han L."/>
            <person name="Jiang H."/>
        </authorList>
    </citation>
    <scope>NUCLEOTIDE SEQUENCE [LARGE SCALE GENOMIC DNA]</scope>
    <source>
        <strain evidence="1 2">NEAU-C151</strain>
    </source>
</reference>
<dbReference type="Proteomes" id="UP000305906">
    <property type="component" value="Unassembled WGS sequence"/>
</dbReference>
<organism evidence="1 2">
    <name type="scientific">Streptomyces montanus</name>
    <dbReference type="NCBI Taxonomy" id="2580423"/>
    <lineage>
        <taxon>Bacteria</taxon>
        <taxon>Bacillati</taxon>
        <taxon>Actinomycetota</taxon>
        <taxon>Actinomycetes</taxon>
        <taxon>Kitasatosporales</taxon>
        <taxon>Streptomycetaceae</taxon>
        <taxon>Streptomyces</taxon>
    </lineage>
</organism>
<proteinExistence type="predicted"/>
<keyword evidence="2" id="KW-1185">Reference proteome</keyword>
<accession>A0A5R9FWT4</accession>
<dbReference type="AlphaFoldDB" id="A0A5R9FWT4"/>
<evidence type="ECO:0000313" key="2">
    <source>
        <dbReference type="Proteomes" id="UP000305906"/>
    </source>
</evidence>